<proteinExistence type="predicted"/>
<comment type="caution">
    <text evidence="1">The sequence shown here is derived from an EMBL/GenBank/DDBJ whole genome shotgun (WGS) entry which is preliminary data.</text>
</comment>
<organism evidence="1 2">
    <name type="scientific">Chryseobacterium cucumeris</name>
    <dbReference type="NCBI Taxonomy" id="1813611"/>
    <lineage>
        <taxon>Bacteria</taxon>
        <taxon>Pseudomonadati</taxon>
        <taxon>Bacteroidota</taxon>
        <taxon>Flavobacteriia</taxon>
        <taxon>Flavobacteriales</taxon>
        <taxon>Weeksellaceae</taxon>
        <taxon>Chryseobacterium group</taxon>
        <taxon>Chryseobacterium</taxon>
    </lineage>
</organism>
<dbReference type="InterPro" id="IPR025361">
    <property type="entry name" value="DUF4265"/>
</dbReference>
<reference evidence="1 2" key="1">
    <citation type="submission" date="2018-11" db="EMBL/GenBank/DDBJ databases">
        <title>Proposal to divide the Flavobacteriaceae and reorganize its genera based on Amino Acid Identity values calculated from whole genome sequences.</title>
        <authorList>
            <person name="Nicholson A.C."/>
            <person name="Gulvik C.A."/>
            <person name="Whitney A.M."/>
            <person name="Humrighouse B.W."/>
            <person name="Bell M."/>
            <person name="Holmes B."/>
            <person name="Steigerwalt A."/>
            <person name="Villarma A."/>
            <person name="Sheth M."/>
            <person name="Batra D."/>
            <person name="Pryor J."/>
            <person name="Bernardet J.-F."/>
            <person name="Hugo C."/>
            <person name="Kampfer P."/>
            <person name="Newman J."/>
            <person name="Mcquiston J.R."/>
        </authorList>
    </citation>
    <scope>NUCLEOTIDE SEQUENCE [LARGE SCALE GENOMIC DNA]</scope>
    <source>
        <strain evidence="1 2">G0235</strain>
    </source>
</reference>
<dbReference type="Pfam" id="PF14085">
    <property type="entry name" value="DUF4265"/>
    <property type="match status" value="1"/>
</dbReference>
<dbReference type="GeneID" id="301714634"/>
<gene>
    <name evidence="1" type="ORF">EGI15_18320</name>
</gene>
<keyword evidence="2" id="KW-1185">Reference proteome</keyword>
<dbReference type="Proteomes" id="UP000281899">
    <property type="component" value="Unassembled WGS sequence"/>
</dbReference>
<sequence length="146" mass="17391">MNNRTKVFFVQQIDENKYETESLWCKVEDNLFIVDNIPFIAERVSLGDTIEVEFDEDDKQYYFEDFVASSGNTTVRIYVYNDYESKIEEIRNRLKEEGCDSEVFLERNIIAVNVPRAISYRPIKEYLDNGDGNMWSYEESCLEHEY</sequence>
<name>A0ABX9X494_9FLAO</name>
<evidence type="ECO:0000313" key="2">
    <source>
        <dbReference type="Proteomes" id="UP000281899"/>
    </source>
</evidence>
<dbReference type="RefSeq" id="WP_123279455.1">
    <property type="nucleotide sequence ID" value="NZ_JALRGU010000359.1"/>
</dbReference>
<accession>A0ABX9X494</accession>
<protein>
    <submittedName>
        <fullName evidence="1">DUF4265 domain-containing protein</fullName>
    </submittedName>
</protein>
<evidence type="ECO:0000313" key="1">
    <source>
        <dbReference type="EMBL" id="ROH90614.1"/>
    </source>
</evidence>
<dbReference type="EMBL" id="RJTW01000007">
    <property type="protein sequence ID" value="ROH90614.1"/>
    <property type="molecule type" value="Genomic_DNA"/>
</dbReference>